<comment type="similarity">
    <text evidence="1">Belongs to the NmrA-type oxidoreductase family.</text>
</comment>
<dbReference type="InterPro" id="IPR051164">
    <property type="entry name" value="NmrA-like_oxidored"/>
</dbReference>
<evidence type="ECO:0000256" key="1">
    <source>
        <dbReference type="ARBA" id="ARBA00006328"/>
    </source>
</evidence>
<sequence>MASEDTMEQYETAPARPNLSPVNSQSQKKLLVVVNSSGRQASSVIRVASAVGYRVRGQLRNLKKNAQLSAELSALKDVELVEGSLEDPEFVDQLFVGAELAFINTTPYGWTDEVITGKNLADAAKKAGVQFYVYSGLTDHSSHKDQALPALPLWKTKFEVEEYIRELGIPAAFPYVGCYHNNFSSRPYPLWQLTPIPDGSFEWRTPFPEDVGIPFIDTEHDLGAAVIQILKDGPRKWNGKRIALAFEVLTPAQACEHFSRGLQRPVRYVNAPCEIKIPIPDGYRDQLEGIVHTLCDHKGAYFRPEMECPETARRLWPGWRGLEEYARETWPLEEKQNGAQWAEGLSGLVTPAEELEQGLEFAA</sequence>
<feature type="domain" description="NmrA-like" evidence="4">
    <location>
        <begin position="27"/>
        <end position="326"/>
    </location>
</feature>
<dbReference type="OMA" id="LWEGWRD"/>
<dbReference type="STRING" id="1076935.U4LVI7"/>
<dbReference type="InterPro" id="IPR036291">
    <property type="entry name" value="NAD(P)-bd_dom_sf"/>
</dbReference>
<dbReference type="PANTHER" id="PTHR42748:SF5">
    <property type="entry name" value="NITROGEN METABOLITE REPRESSION PROTEIN NMRA"/>
    <property type="match status" value="1"/>
</dbReference>
<dbReference type="Pfam" id="PF05368">
    <property type="entry name" value="NmrA"/>
    <property type="match status" value="1"/>
</dbReference>
<gene>
    <name evidence="5" type="ORF">PCON_13416</name>
</gene>
<protein>
    <submittedName>
        <fullName evidence="5">Similar to Nitrogen metabolite repression protein nmrA acc. no. Q5AU62</fullName>
    </submittedName>
</protein>
<evidence type="ECO:0000313" key="5">
    <source>
        <dbReference type="EMBL" id="CCX32576.1"/>
    </source>
</evidence>
<dbReference type="Proteomes" id="UP000018144">
    <property type="component" value="Unassembled WGS sequence"/>
</dbReference>
<evidence type="ECO:0000313" key="6">
    <source>
        <dbReference type="Proteomes" id="UP000018144"/>
    </source>
</evidence>
<dbReference type="Gene3D" id="3.40.50.720">
    <property type="entry name" value="NAD(P)-binding Rossmann-like Domain"/>
    <property type="match status" value="1"/>
</dbReference>
<name>U4LVI7_PYROM</name>
<dbReference type="GO" id="GO:0005634">
    <property type="term" value="C:nucleus"/>
    <property type="evidence" value="ECO:0007669"/>
    <property type="project" value="TreeGrafter"/>
</dbReference>
<keyword evidence="6" id="KW-1185">Reference proteome</keyword>
<proteinExistence type="inferred from homology"/>
<evidence type="ECO:0000256" key="3">
    <source>
        <dbReference type="SAM" id="MobiDB-lite"/>
    </source>
</evidence>
<evidence type="ECO:0000259" key="4">
    <source>
        <dbReference type="Pfam" id="PF05368"/>
    </source>
</evidence>
<dbReference type="SUPFAM" id="SSF51735">
    <property type="entry name" value="NAD(P)-binding Rossmann-fold domains"/>
    <property type="match status" value="1"/>
</dbReference>
<evidence type="ECO:0000256" key="2">
    <source>
        <dbReference type="ARBA" id="ARBA00022857"/>
    </source>
</evidence>
<accession>U4LVI7</accession>
<dbReference type="OrthoDB" id="5356836at2759"/>
<feature type="region of interest" description="Disordered" evidence="3">
    <location>
        <begin position="1"/>
        <end position="23"/>
    </location>
</feature>
<dbReference type="AlphaFoldDB" id="U4LVI7"/>
<dbReference type="eggNOG" id="ENOG502QTW1">
    <property type="taxonomic scope" value="Eukaryota"/>
</dbReference>
<dbReference type="InterPro" id="IPR008030">
    <property type="entry name" value="NmrA-like"/>
</dbReference>
<reference evidence="5 6" key="1">
    <citation type="journal article" date="2013" name="PLoS Genet.">
        <title>The genome and development-dependent transcriptomes of Pyronema confluens: a window into fungal evolution.</title>
        <authorList>
            <person name="Traeger S."/>
            <person name="Altegoer F."/>
            <person name="Freitag M."/>
            <person name="Gabaldon T."/>
            <person name="Kempken F."/>
            <person name="Kumar A."/>
            <person name="Marcet-Houben M."/>
            <person name="Poggeler S."/>
            <person name="Stajich J.E."/>
            <person name="Nowrousian M."/>
        </authorList>
    </citation>
    <scope>NUCLEOTIDE SEQUENCE [LARGE SCALE GENOMIC DNA]</scope>
    <source>
        <strain evidence="6">CBS 100304</strain>
        <tissue evidence="5">Vegetative mycelium</tissue>
    </source>
</reference>
<dbReference type="PANTHER" id="PTHR42748">
    <property type="entry name" value="NITROGEN METABOLITE REPRESSION PROTEIN NMRA FAMILY MEMBER"/>
    <property type="match status" value="1"/>
</dbReference>
<dbReference type="Gene3D" id="3.90.25.10">
    <property type="entry name" value="UDP-galactose 4-epimerase, domain 1"/>
    <property type="match status" value="1"/>
</dbReference>
<dbReference type="EMBL" id="HF935890">
    <property type="protein sequence ID" value="CCX32576.1"/>
    <property type="molecule type" value="Genomic_DNA"/>
</dbReference>
<keyword evidence="2" id="KW-0521">NADP</keyword>
<organism evidence="5 6">
    <name type="scientific">Pyronema omphalodes (strain CBS 100304)</name>
    <name type="common">Pyronema confluens</name>
    <dbReference type="NCBI Taxonomy" id="1076935"/>
    <lineage>
        <taxon>Eukaryota</taxon>
        <taxon>Fungi</taxon>
        <taxon>Dikarya</taxon>
        <taxon>Ascomycota</taxon>
        <taxon>Pezizomycotina</taxon>
        <taxon>Pezizomycetes</taxon>
        <taxon>Pezizales</taxon>
        <taxon>Pyronemataceae</taxon>
        <taxon>Pyronema</taxon>
    </lineage>
</organism>